<dbReference type="Proteomes" id="UP000694844">
    <property type="component" value="Chromosome 8"/>
</dbReference>
<evidence type="ECO:0000313" key="8">
    <source>
        <dbReference type="RefSeq" id="XP_022296885.1"/>
    </source>
</evidence>
<proteinExistence type="inferred from homology"/>
<evidence type="ECO:0000256" key="4">
    <source>
        <dbReference type="ARBA" id="ARBA00023306"/>
    </source>
</evidence>
<dbReference type="InterPro" id="IPR019156">
    <property type="entry name" value="Ataxin-10_domain"/>
</dbReference>
<dbReference type="InterPro" id="IPR011989">
    <property type="entry name" value="ARM-like"/>
</dbReference>
<evidence type="ECO:0000256" key="1">
    <source>
        <dbReference type="ARBA" id="ARBA00008384"/>
    </source>
</evidence>
<keyword evidence="4" id="KW-0131">Cell cycle</keyword>
<gene>
    <name evidence="8" type="primary">LOC111106479</name>
</gene>
<organism evidence="7 8">
    <name type="scientific">Crassostrea virginica</name>
    <name type="common">Eastern oyster</name>
    <dbReference type="NCBI Taxonomy" id="6565"/>
    <lineage>
        <taxon>Eukaryota</taxon>
        <taxon>Metazoa</taxon>
        <taxon>Spiralia</taxon>
        <taxon>Lophotrochozoa</taxon>
        <taxon>Mollusca</taxon>
        <taxon>Bivalvia</taxon>
        <taxon>Autobranchia</taxon>
        <taxon>Pteriomorphia</taxon>
        <taxon>Ostreida</taxon>
        <taxon>Ostreoidea</taxon>
        <taxon>Ostreidae</taxon>
        <taxon>Crassostrea</taxon>
    </lineage>
</organism>
<dbReference type="Pfam" id="PF09759">
    <property type="entry name" value="Atx10homo_assoc"/>
    <property type="match status" value="1"/>
</dbReference>
<dbReference type="OrthoDB" id="379794at2759"/>
<dbReference type="RefSeq" id="XP_022296885.1">
    <property type="nucleotide sequence ID" value="XM_022441177.1"/>
</dbReference>
<dbReference type="GO" id="GO:0051301">
    <property type="term" value="P:cell division"/>
    <property type="evidence" value="ECO:0007669"/>
    <property type="project" value="UniProtKB-KW"/>
</dbReference>
<dbReference type="GO" id="GO:0005829">
    <property type="term" value="C:cytosol"/>
    <property type="evidence" value="ECO:0007669"/>
    <property type="project" value="TreeGrafter"/>
</dbReference>
<dbReference type="Gene3D" id="1.25.10.10">
    <property type="entry name" value="Leucine-rich Repeat Variant"/>
    <property type="match status" value="1"/>
</dbReference>
<dbReference type="SUPFAM" id="SSF48371">
    <property type="entry name" value="ARM repeat"/>
    <property type="match status" value="1"/>
</dbReference>
<comment type="similarity">
    <text evidence="1">Belongs to the ataxin-10 family.</text>
</comment>
<dbReference type="KEGG" id="cvn:111106479"/>
<dbReference type="PANTHER" id="PTHR13255">
    <property type="entry name" value="ATAXIN-10"/>
    <property type="match status" value="1"/>
</dbReference>
<protein>
    <recommendedName>
        <fullName evidence="2">Ataxin-10</fullName>
    </recommendedName>
</protein>
<dbReference type="GO" id="GO:0031175">
    <property type="term" value="P:neuron projection development"/>
    <property type="evidence" value="ECO:0007669"/>
    <property type="project" value="TreeGrafter"/>
</dbReference>
<evidence type="ECO:0000256" key="2">
    <source>
        <dbReference type="ARBA" id="ARBA00018804"/>
    </source>
</evidence>
<comment type="function">
    <text evidence="5">May play a role in the regulation of cytokinesis. May play a role in signaling by stimulating protein glycosylation. Induces neuritogenesis by activating the Ras-MAP kinase pathway and is necessary for the survival of cerebellar neurons. Does not appear to play a major role in ciliogenesis.</text>
</comment>
<reference evidence="8" key="1">
    <citation type="submission" date="2025-08" db="UniProtKB">
        <authorList>
            <consortium name="RefSeq"/>
        </authorList>
    </citation>
    <scope>IDENTIFICATION</scope>
    <source>
        <tissue evidence="8">Whole sample</tissue>
    </source>
</reference>
<sequence length="479" mass="53879">MSHVNATNFNGLSKLENILSQTEVSNPELTKEIQTLTEATKEQQAREEIKVEDIDVVEKALTHFLQLSNTDIVVAYNGLTECCRLLRNMCVQCTKTQDNIVPCIKKIKSVIASCKELKRGIHKSESESSTVLFRCIVQFIGNSIVGHPRNQQFVWDNLQDELSELLYYGDEKLTTYTCMIYHNCLRGLLNRESSLDVVHCGKILCDVVKSTVDQESEYGLFTVEDCLEVDGTLAEADPELSDNEMLFVLEILIDNLKKLPPNSHEARTSPHPSLGNLRYLVTQIVTHATSILNVIEQKLETNPHIIAKQIEVLGLATSQNHLYGDLQNEPDLLTTCLYLLHSIHRLGQSGDNIFSSVQKAREAEQVDLHHPAFGLKKDIIRLLANLVHGHHENQDKVREMDGLPLILDQTNIDARNPYISQWAILAVHNLCEGNPENQKLLSDLRIQGVCNKSAVIEELGIEVELKDGKVSVKPKSQDR</sequence>
<keyword evidence="3" id="KW-0132">Cell division</keyword>
<dbReference type="AlphaFoldDB" id="A0A8B8B0E3"/>
<dbReference type="PANTHER" id="PTHR13255:SF0">
    <property type="entry name" value="ATAXIN-10"/>
    <property type="match status" value="1"/>
</dbReference>
<evidence type="ECO:0000256" key="3">
    <source>
        <dbReference type="ARBA" id="ARBA00022618"/>
    </source>
</evidence>
<evidence type="ECO:0000259" key="6">
    <source>
        <dbReference type="Pfam" id="PF09759"/>
    </source>
</evidence>
<accession>A0A8B8B0E3</accession>
<evidence type="ECO:0000256" key="5">
    <source>
        <dbReference type="ARBA" id="ARBA00045173"/>
    </source>
</evidence>
<keyword evidence="7" id="KW-1185">Reference proteome</keyword>
<dbReference type="InterPro" id="IPR016024">
    <property type="entry name" value="ARM-type_fold"/>
</dbReference>
<dbReference type="GeneID" id="111106479"/>
<name>A0A8B8B0E3_CRAVI</name>
<feature type="domain" description="Ataxin-10" evidence="6">
    <location>
        <begin position="375"/>
        <end position="472"/>
    </location>
</feature>
<dbReference type="InterPro" id="IPR051374">
    <property type="entry name" value="Ataxin-10/CTR86_families"/>
</dbReference>
<evidence type="ECO:0000313" key="7">
    <source>
        <dbReference type="Proteomes" id="UP000694844"/>
    </source>
</evidence>